<dbReference type="InterPro" id="IPR044950">
    <property type="entry name" value="TED6/7"/>
</dbReference>
<feature type="compositionally biased region" description="Low complexity" evidence="1">
    <location>
        <begin position="1"/>
        <end position="10"/>
    </location>
</feature>
<dbReference type="InParanoid" id="B9SJJ3"/>
<dbReference type="PANTHER" id="PTHR35697">
    <property type="entry name" value="OS08G0108300 PROTEIN"/>
    <property type="match status" value="1"/>
</dbReference>
<protein>
    <submittedName>
        <fullName evidence="3">Uncharacterized protein</fullName>
    </submittedName>
</protein>
<evidence type="ECO:0000256" key="1">
    <source>
        <dbReference type="SAM" id="MobiDB-lite"/>
    </source>
</evidence>
<dbReference type="GO" id="GO:0009834">
    <property type="term" value="P:plant-type secondary cell wall biogenesis"/>
    <property type="evidence" value="ECO:0007669"/>
    <property type="project" value="InterPro"/>
</dbReference>
<dbReference type="OMA" id="HIQEDIR"/>
<evidence type="ECO:0000313" key="3">
    <source>
        <dbReference type="EMBL" id="EEF36238.1"/>
    </source>
</evidence>
<keyword evidence="2" id="KW-0472">Membrane</keyword>
<feature type="transmembrane region" description="Helical" evidence="2">
    <location>
        <begin position="50"/>
        <end position="75"/>
    </location>
</feature>
<dbReference type="Proteomes" id="UP000008311">
    <property type="component" value="Unassembled WGS sequence"/>
</dbReference>
<keyword evidence="4" id="KW-1185">Reference proteome</keyword>
<dbReference type="eggNOG" id="ENOG502RSQP">
    <property type="taxonomic scope" value="Eukaryota"/>
</dbReference>
<dbReference type="EMBL" id="EQ973985">
    <property type="protein sequence ID" value="EEF36238.1"/>
    <property type="molecule type" value="Genomic_DNA"/>
</dbReference>
<dbReference type="OrthoDB" id="785473at2759"/>
<feature type="compositionally biased region" description="Pro residues" evidence="1">
    <location>
        <begin position="11"/>
        <end position="42"/>
    </location>
</feature>
<gene>
    <name evidence="3" type="ORF">RCOM_0138540</name>
</gene>
<keyword evidence="2" id="KW-0812">Transmembrane</keyword>
<name>B9SJJ3_RICCO</name>
<evidence type="ECO:0000313" key="4">
    <source>
        <dbReference type="Proteomes" id="UP000008311"/>
    </source>
</evidence>
<proteinExistence type="predicted"/>
<dbReference type="AlphaFoldDB" id="B9SJJ3"/>
<organism evidence="3 4">
    <name type="scientific">Ricinus communis</name>
    <name type="common">Castor bean</name>
    <dbReference type="NCBI Taxonomy" id="3988"/>
    <lineage>
        <taxon>Eukaryota</taxon>
        <taxon>Viridiplantae</taxon>
        <taxon>Streptophyta</taxon>
        <taxon>Embryophyta</taxon>
        <taxon>Tracheophyta</taxon>
        <taxon>Spermatophyta</taxon>
        <taxon>Magnoliopsida</taxon>
        <taxon>eudicotyledons</taxon>
        <taxon>Gunneridae</taxon>
        <taxon>Pentapetalae</taxon>
        <taxon>rosids</taxon>
        <taxon>fabids</taxon>
        <taxon>Malpighiales</taxon>
        <taxon>Euphorbiaceae</taxon>
        <taxon>Acalyphoideae</taxon>
        <taxon>Acalypheae</taxon>
        <taxon>Ricinus</taxon>
    </lineage>
</organism>
<reference evidence="4" key="1">
    <citation type="journal article" date="2010" name="Nat. Biotechnol.">
        <title>Draft genome sequence of the oilseed species Ricinus communis.</title>
        <authorList>
            <person name="Chan A.P."/>
            <person name="Crabtree J."/>
            <person name="Zhao Q."/>
            <person name="Lorenzi H."/>
            <person name="Orvis J."/>
            <person name="Puiu D."/>
            <person name="Melake-Berhan A."/>
            <person name="Jones K.M."/>
            <person name="Redman J."/>
            <person name="Chen G."/>
            <person name="Cahoon E.B."/>
            <person name="Gedil M."/>
            <person name="Stanke M."/>
            <person name="Haas B.J."/>
            <person name="Wortman J.R."/>
            <person name="Fraser-Liggett C.M."/>
            <person name="Ravel J."/>
            <person name="Rabinowicz P.D."/>
        </authorList>
    </citation>
    <scope>NUCLEOTIDE SEQUENCE [LARGE SCALE GENOMIC DNA]</scope>
    <source>
        <strain evidence="4">cv. Hale</strain>
    </source>
</reference>
<accession>B9SJJ3</accession>
<dbReference type="PANTHER" id="PTHR35697:SF10">
    <property type="entry name" value="PROTEIN TRACHEARY ELEMENT DIFFERENTIATION-RELATED 6"/>
    <property type="match status" value="1"/>
</dbReference>
<keyword evidence="2" id="KW-1133">Transmembrane helix</keyword>
<sequence length="165" mass="17900">MASSNNFDFPRFPPPPAHFQPPPPSPPNVRPPPPPPLPPAPSPSNNSTTVVLVVFVSLGGVFFLAFLAFALCCFIKKRKKRVQETDVIQVDEHLKVKEAIVEGPNGPQSVVLQIEDDVHVNEVIKKQKEENFGDGLHNAKNKSLEIGALPSSSASSTHSQLQNKA</sequence>
<evidence type="ECO:0000256" key="2">
    <source>
        <dbReference type="SAM" id="Phobius"/>
    </source>
</evidence>
<dbReference type="KEGG" id="rcu:8285116"/>
<feature type="region of interest" description="Disordered" evidence="1">
    <location>
        <begin position="1"/>
        <end position="43"/>
    </location>
</feature>
<dbReference type="STRING" id="3988.B9SJJ3"/>